<dbReference type="EC" id="3.3.2.9" evidence="6"/>
<evidence type="ECO:0000256" key="2">
    <source>
        <dbReference type="ARBA" id="ARBA00004111"/>
    </source>
</evidence>
<dbReference type="PANTHER" id="PTHR21661:SF35">
    <property type="entry name" value="EPOXIDE HYDROLASE"/>
    <property type="match status" value="1"/>
</dbReference>
<sequence>MWTLLLVPSILIGVIAYYLYSFIFIAYDKHNFPTDGYFGPGAPKPDDETIYPFSINVSDAQIEDLKSRLRNSRVTHSDLEDTKAFEFGLSRKALDDFRNYWLNEYDWRVHEKKLNEFSHFKTQIEGIDLHFVHQEADKTKYKKVLTILLAHGWPGSVYEFSKIIPILVDPKANGIESDLAFNVVAPSTPNYGWSGPTHKTGMNTGAAARIFSKLMKRLNYSKYVVQGGDWGSYIVSNLGRLYPDNVIGVHLNMIRSLRRDVIFQQILCSIFPSLLKGEPLQNYTFMSTIKFYLLSGGYFHIQATEPDTLGVGLTDSPVGLLSWLMTIYYKGTDLRLMETPDYEEIFKKHGKDELFTAISIYWFNGNILNSVRTYKENVGNTELENLQRTYIPVPTAYAALELDAVPAVPKRVADIIGNIVQYSYVPDLGHFACLEGPKRMAKDIFKFAKLLTK</sequence>
<reference evidence="13" key="1">
    <citation type="submission" date="2016-11" db="UniProtKB">
        <authorList>
            <consortium name="WormBaseParasite"/>
        </authorList>
    </citation>
    <scope>IDENTIFICATION</scope>
</reference>
<dbReference type="InterPro" id="IPR029058">
    <property type="entry name" value="AB_hydrolase_fold"/>
</dbReference>
<dbReference type="EMBL" id="CAJFCV020000005">
    <property type="protein sequence ID" value="CAG9125203.1"/>
    <property type="molecule type" value="Genomic_DNA"/>
</dbReference>
<dbReference type="PANTHER" id="PTHR21661">
    <property type="entry name" value="EPOXIDE HYDROLASE 1-RELATED"/>
    <property type="match status" value="1"/>
</dbReference>
<comment type="subcellular location">
    <subcellularLocation>
        <location evidence="6">Endoplasmic reticulum membrane</location>
    </subcellularLocation>
    <subcellularLocation>
        <location evidence="2">Microsome membrane</location>
        <topology evidence="2">Single-pass membrane protein</topology>
    </subcellularLocation>
</comment>
<evidence type="ECO:0000256" key="8">
    <source>
        <dbReference type="SAM" id="Phobius"/>
    </source>
</evidence>
<evidence type="ECO:0000313" key="11">
    <source>
        <dbReference type="Proteomes" id="UP000095284"/>
    </source>
</evidence>
<accession>A0A1I7RXW0</accession>
<dbReference type="GO" id="GO:0033961">
    <property type="term" value="F:cis-stilbene-oxide hydrolase activity"/>
    <property type="evidence" value="ECO:0007669"/>
    <property type="project" value="UniProtKB-UniRule"/>
</dbReference>
<evidence type="ECO:0000256" key="1">
    <source>
        <dbReference type="ARBA" id="ARBA00000221"/>
    </source>
</evidence>
<evidence type="ECO:0000256" key="6">
    <source>
        <dbReference type="PIRNR" id="PIRNR001112"/>
    </source>
</evidence>
<evidence type="ECO:0000313" key="10">
    <source>
        <dbReference type="EMBL" id="CAD5232567.1"/>
    </source>
</evidence>
<dbReference type="GO" id="GO:0005789">
    <property type="term" value="C:endoplasmic reticulum membrane"/>
    <property type="evidence" value="ECO:0007669"/>
    <property type="project" value="UniProtKB-SubCell"/>
</dbReference>
<dbReference type="OrthoDB" id="7130006at2759"/>
<dbReference type="SUPFAM" id="SSF53474">
    <property type="entry name" value="alpha/beta-Hydrolases"/>
    <property type="match status" value="1"/>
</dbReference>
<comment type="catalytic activity">
    <reaction evidence="6">
        <text>cis-stilbene oxide + H2O = (1R,2R)-hydrobenzoin</text>
        <dbReference type="Rhea" id="RHEA:23900"/>
        <dbReference type="ChEBI" id="CHEBI:15377"/>
        <dbReference type="ChEBI" id="CHEBI:50004"/>
        <dbReference type="ChEBI" id="CHEBI:50014"/>
        <dbReference type="EC" id="3.3.2.9"/>
    </reaction>
</comment>
<evidence type="ECO:0000313" key="12">
    <source>
        <dbReference type="Proteomes" id="UP000659654"/>
    </source>
</evidence>
<dbReference type="PRINTS" id="PR00412">
    <property type="entry name" value="EPOXHYDRLASE"/>
</dbReference>
<organism evidence="11 13">
    <name type="scientific">Bursaphelenchus xylophilus</name>
    <name type="common">Pinewood nematode worm</name>
    <name type="synonym">Aphelenchoides xylophilus</name>
    <dbReference type="NCBI Taxonomy" id="6326"/>
    <lineage>
        <taxon>Eukaryota</taxon>
        <taxon>Metazoa</taxon>
        <taxon>Ecdysozoa</taxon>
        <taxon>Nematoda</taxon>
        <taxon>Chromadorea</taxon>
        <taxon>Rhabditida</taxon>
        <taxon>Tylenchina</taxon>
        <taxon>Tylenchomorpha</taxon>
        <taxon>Aphelenchoidea</taxon>
        <taxon>Aphelenchoididae</taxon>
        <taxon>Bursaphelenchus</taxon>
    </lineage>
</organism>
<comment type="catalytic activity">
    <reaction evidence="1 6">
        <text>1-(4-methoxyphenyl)-N-methyl-N-[(3-methyloxetan-3-yl)methyl]methanamine + H2O = 2-{[(4-methoxybenzyl)(methyl)amino]methyl}-2-methylpropane-1,3-diol</text>
        <dbReference type="Rhea" id="RHEA:55764"/>
        <dbReference type="ChEBI" id="CHEBI:15377"/>
        <dbReference type="ChEBI" id="CHEBI:139161"/>
        <dbReference type="ChEBI" id="CHEBI:139164"/>
        <dbReference type="EC" id="3.3.2.9"/>
    </reaction>
</comment>
<feature type="active site" description="Nucleophile" evidence="7">
    <location>
        <position position="229"/>
    </location>
</feature>
<evidence type="ECO:0000256" key="7">
    <source>
        <dbReference type="PIRSR" id="PIRSR001112-1"/>
    </source>
</evidence>
<evidence type="ECO:0000259" key="9">
    <source>
        <dbReference type="Pfam" id="PF06441"/>
    </source>
</evidence>
<dbReference type="Proteomes" id="UP000659654">
    <property type="component" value="Unassembled WGS sequence"/>
</dbReference>
<dbReference type="WBParaSite" id="BXY_0557700.1">
    <property type="protein sequence ID" value="BXY_0557700.1"/>
    <property type="gene ID" value="BXY_0557700"/>
</dbReference>
<dbReference type="eggNOG" id="KOG2565">
    <property type="taxonomic scope" value="Eukaryota"/>
</dbReference>
<keyword evidence="6" id="KW-0256">Endoplasmic reticulum</keyword>
<keyword evidence="12" id="KW-1185">Reference proteome</keyword>
<evidence type="ECO:0000313" key="13">
    <source>
        <dbReference type="WBParaSite" id="BXY_0557700.1"/>
    </source>
</evidence>
<proteinExistence type="inferred from homology"/>
<keyword evidence="8" id="KW-0812">Transmembrane</keyword>
<dbReference type="AlphaFoldDB" id="A0A1I7RXW0"/>
<dbReference type="EMBL" id="CAJFDI010000005">
    <property type="protein sequence ID" value="CAD5232567.1"/>
    <property type="molecule type" value="Genomic_DNA"/>
</dbReference>
<feature type="active site" description="Proton donor" evidence="7">
    <location>
        <position position="374"/>
    </location>
</feature>
<keyword evidence="6 8" id="KW-0472">Membrane</keyword>
<evidence type="ECO:0000256" key="4">
    <source>
        <dbReference type="ARBA" id="ARBA00022797"/>
    </source>
</evidence>
<protein>
    <recommendedName>
        <fullName evidence="6">Epoxide hydrolase</fullName>
        <ecNumber evidence="6">3.3.2.9</ecNumber>
    </recommendedName>
</protein>
<dbReference type="Proteomes" id="UP000582659">
    <property type="component" value="Unassembled WGS sequence"/>
</dbReference>
<keyword evidence="4 6" id="KW-0058">Aromatic hydrocarbons catabolism</keyword>
<dbReference type="InterPro" id="IPR010497">
    <property type="entry name" value="Epoxide_hydro_N"/>
</dbReference>
<dbReference type="Pfam" id="PF06441">
    <property type="entry name" value="EHN"/>
    <property type="match status" value="1"/>
</dbReference>
<feature type="transmembrane region" description="Helical" evidence="8">
    <location>
        <begin position="6"/>
        <end position="27"/>
    </location>
</feature>
<keyword evidence="8" id="KW-1133">Transmembrane helix</keyword>
<dbReference type="SMR" id="A0A1I7RXW0"/>
<feature type="domain" description="Epoxide hydrolase N-terminal" evidence="9">
    <location>
        <begin position="51"/>
        <end position="160"/>
    </location>
</feature>
<dbReference type="InterPro" id="IPR016292">
    <property type="entry name" value="Epoxide_hydrolase"/>
</dbReference>
<keyword evidence="5 6" id="KW-0378">Hydrolase</keyword>
<evidence type="ECO:0000256" key="3">
    <source>
        <dbReference type="ARBA" id="ARBA00010088"/>
    </source>
</evidence>
<reference evidence="10" key="2">
    <citation type="submission" date="2020-09" db="EMBL/GenBank/DDBJ databases">
        <authorList>
            <person name="Kikuchi T."/>
        </authorList>
    </citation>
    <scope>NUCLEOTIDE SEQUENCE</scope>
    <source>
        <strain evidence="10">Ka4C1</strain>
    </source>
</reference>
<feature type="active site" description="Proton acceptor" evidence="7">
    <location>
        <position position="430"/>
    </location>
</feature>
<comment type="similarity">
    <text evidence="3 6">Belongs to the peptidase S33 family.</text>
</comment>
<dbReference type="GO" id="GO:0097176">
    <property type="term" value="P:epoxide metabolic process"/>
    <property type="evidence" value="ECO:0007669"/>
    <property type="project" value="TreeGrafter"/>
</dbReference>
<gene>
    <name evidence="10" type="ORF">BXYJ_LOCUS12658</name>
</gene>
<dbReference type="Proteomes" id="UP000095284">
    <property type="component" value="Unplaced"/>
</dbReference>
<dbReference type="Gene3D" id="3.40.50.1820">
    <property type="entry name" value="alpha/beta hydrolase"/>
    <property type="match status" value="1"/>
</dbReference>
<dbReference type="PIRSF" id="PIRSF001112">
    <property type="entry name" value="Epoxide_hydrolase"/>
    <property type="match status" value="1"/>
</dbReference>
<evidence type="ECO:0000256" key="5">
    <source>
        <dbReference type="ARBA" id="ARBA00022801"/>
    </source>
</evidence>
<dbReference type="InterPro" id="IPR000639">
    <property type="entry name" value="Epox_hydrolase-like"/>
</dbReference>
<name>A0A1I7RXW0_BURXY</name>